<dbReference type="PANTHER" id="PTHR19367">
    <property type="entry name" value="T-CELL RECEPTOR ALPHA CHAIN V REGION"/>
    <property type="match status" value="1"/>
</dbReference>
<keyword evidence="2" id="KW-1064">Adaptive immunity</keyword>
<dbReference type="Pfam" id="PF07686">
    <property type="entry name" value="V-set"/>
    <property type="match status" value="1"/>
</dbReference>
<keyword evidence="4" id="KW-0393">Immunoglobulin domain</keyword>
<evidence type="ECO:0000259" key="6">
    <source>
        <dbReference type="SMART" id="SM00406"/>
    </source>
</evidence>
<evidence type="ECO:0000256" key="2">
    <source>
        <dbReference type="ARBA" id="ARBA00023130"/>
    </source>
</evidence>
<accession>A0A8C6LRX8</accession>
<proteinExistence type="predicted"/>
<keyword evidence="3" id="KW-0675">Receptor</keyword>
<evidence type="ECO:0000256" key="5">
    <source>
        <dbReference type="SAM" id="SignalP"/>
    </source>
</evidence>
<organism evidence="7 8">
    <name type="scientific">Nothobranchius furzeri</name>
    <name type="common">Turquoise killifish</name>
    <dbReference type="NCBI Taxonomy" id="105023"/>
    <lineage>
        <taxon>Eukaryota</taxon>
        <taxon>Metazoa</taxon>
        <taxon>Chordata</taxon>
        <taxon>Craniata</taxon>
        <taxon>Vertebrata</taxon>
        <taxon>Euteleostomi</taxon>
        <taxon>Actinopterygii</taxon>
        <taxon>Neopterygii</taxon>
        <taxon>Teleostei</taxon>
        <taxon>Neoteleostei</taxon>
        <taxon>Acanthomorphata</taxon>
        <taxon>Ovalentaria</taxon>
        <taxon>Atherinomorphae</taxon>
        <taxon>Cyprinodontiformes</taxon>
        <taxon>Nothobranchiidae</taxon>
        <taxon>Nothobranchius</taxon>
    </lineage>
</organism>
<feature type="chain" id="PRO_5034698691" description="Immunoglobulin V-set domain-containing protein" evidence="5">
    <location>
        <begin position="23"/>
        <end position="125"/>
    </location>
</feature>
<name>A0A8C6LRX8_NOTFU</name>
<evidence type="ECO:0000256" key="1">
    <source>
        <dbReference type="ARBA" id="ARBA00022729"/>
    </source>
</evidence>
<dbReference type="Gene3D" id="2.60.40.10">
    <property type="entry name" value="Immunoglobulins"/>
    <property type="match status" value="1"/>
</dbReference>
<dbReference type="Proteomes" id="UP000694548">
    <property type="component" value="Chromosome sgr09"/>
</dbReference>
<dbReference type="GO" id="GO:0002250">
    <property type="term" value="P:adaptive immune response"/>
    <property type="evidence" value="ECO:0007669"/>
    <property type="project" value="UniProtKB-KW"/>
</dbReference>
<dbReference type="InterPro" id="IPR051287">
    <property type="entry name" value="TCR_variable_region"/>
</dbReference>
<dbReference type="PANTHER" id="PTHR19367:SF18">
    <property type="entry name" value="T CELL RECEPTOR ALPHA VARIABLE 16"/>
    <property type="match status" value="1"/>
</dbReference>
<feature type="signal peptide" evidence="5">
    <location>
        <begin position="1"/>
        <end position="22"/>
    </location>
</feature>
<keyword evidence="8" id="KW-1185">Reference proteome</keyword>
<dbReference type="InterPro" id="IPR013106">
    <property type="entry name" value="Ig_V-set"/>
</dbReference>
<protein>
    <recommendedName>
        <fullName evidence="6">Immunoglobulin V-set domain-containing protein</fullName>
    </recommendedName>
</protein>
<dbReference type="SMART" id="SM00406">
    <property type="entry name" value="IGv"/>
    <property type="match status" value="1"/>
</dbReference>
<dbReference type="InterPro" id="IPR013783">
    <property type="entry name" value="Ig-like_fold"/>
</dbReference>
<keyword evidence="2" id="KW-0391">Immunity</keyword>
<feature type="domain" description="Immunoglobulin V-set" evidence="6">
    <location>
        <begin position="39"/>
        <end position="114"/>
    </location>
</feature>
<evidence type="ECO:0000313" key="7">
    <source>
        <dbReference type="Ensembl" id="ENSNFUP00015022407.1"/>
    </source>
</evidence>
<evidence type="ECO:0000256" key="4">
    <source>
        <dbReference type="ARBA" id="ARBA00023319"/>
    </source>
</evidence>
<evidence type="ECO:0000256" key="3">
    <source>
        <dbReference type="ARBA" id="ARBA00023170"/>
    </source>
</evidence>
<reference evidence="7" key="1">
    <citation type="submission" date="2014-08" db="EMBL/GenBank/DDBJ databases">
        <authorList>
            <person name="Senf B."/>
            <person name="Petzold A."/>
            <person name="Downie B.R."/>
            <person name="Koch P."/>
            <person name="Platzer M."/>
        </authorList>
    </citation>
    <scope>NUCLEOTIDE SEQUENCE [LARGE SCALE GENOMIC DNA]</scope>
    <source>
        <strain evidence="7">GRZ</strain>
    </source>
</reference>
<dbReference type="AlphaFoldDB" id="A0A8C6LRX8"/>
<sequence length="125" mass="13460">MDCCGLSLLVVTILTGQFESTALEYVQSKVRRSSLEGAPVTLSYSYSKISPGDYFFWYRQDPGEPPELLISYSASGVEGTKKRTGLEIQVAGTQLNLLISSAAATDSAVYYCALQPTVTGNCKSV</sequence>
<dbReference type="SUPFAM" id="SSF48726">
    <property type="entry name" value="Immunoglobulin"/>
    <property type="match status" value="1"/>
</dbReference>
<reference evidence="7" key="2">
    <citation type="submission" date="2025-08" db="UniProtKB">
        <authorList>
            <consortium name="Ensembl"/>
        </authorList>
    </citation>
    <scope>IDENTIFICATION</scope>
</reference>
<reference evidence="7" key="3">
    <citation type="submission" date="2025-09" db="UniProtKB">
        <authorList>
            <consortium name="Ensembl"/>
        </authorList>
    </citation>
    <scope>IDENTIFICATION</scope>
</reference>
<dbReference type="Ensembl" id="ENSNFUT00015023440.1">
    <property type="protein sequence ID" value="ENSNFUP00015022407.1"/>
    <property type="gene ID" value="ENSNFUG00015010846.1"/>
</dbReference>
<dbReference type="InterPro" id="IPR036179">
    <property type="entry name" value="Ig-like_dom_sf"/>
</dbReference>
<keyword evidence="1 5" id="KW-0732">Signal</keyword>
<evidence type="ECO:0000313" key="8">
    <source>
        <dbReference type="Proteomes" id="UP000694548"/>
    </source>
</evidence>
<dbReference type="GeneTree" id="ENSGT01150000287966"/>